<evidence type="ECO:0000313" key="1">
    <source>
        <dbReference type="EMBL" id="EME81134.1"/>
    </source>
</evidence>
<keyword evidence="2" id="KW-1185">Reference proteome</keyword>
<sequence>MTREQALVMASRHRIFSAVEENLSPACTCILHLATPDGNSWLHLGFGSGIIVRRASAISGLAAWDRERLPRLHPNSNATHITACKLRSQEARIRLTAEARVKHFYHLTLQNMSTRGQEPAIWTDPKAGLSRSG</sequence>
<dbReference type="RefSeq" id="XP_007928405.1">
    <property type="nucleotide sequence ID" value="XM_007930214.1"/>
</dbReference>
<dbReference type="KEGG" id="pfj:MYCFIDRAFT_176446"/>
<dbReference type="VEuPathDB" id="FungiDB:MYCFIDRAFT_176446"/>
<dbReference type="AlphaFoldDB" id="M2ZPY0"/>
<accession>M2ZPY0</accession>
<proteinExistence type="predicted"/>
<gene>
    <name evidence="1" type="ORF">MYCFIDRAFT_176446</name>
</gene>
<evidence type="ECO:0000313" key="2">
    <source>
        <dbReference type="Proteomes" id="UP000016932"/>
    </source>
</evidence>
<organism evidence="1 2">
    <name type="scientific">Pseudocercospora fijiensis (strain CIRAD86)</name>
    <name type="common">Black leaf streak disease fungus</name>
    <name type="synonym">Mycosphaerella fijiensis</name>
    <dbReference type="NCBI Taxonomy" id="383855"/>
    <lineage>
        <taxon>Eukaryota</taxon>
        <taxon>Fungi</taxon>
        <taxon>Dikarya</taxon>
        <taxon>Ascomycota</taxon>
        <taxon>Pezizomycotina</taxon>
        <taxon>Dothideomycetes</taxon>
        <taxon>Dothideomycetidae</taxon>
        <taxon>Mycosphaerellales</taxon>
        <taxon>Mycosphaerellaceae</taxon>
        <taxon>Pseudocercospora</taxon>
    </lineage>
</organism>
<dbReference type="HOGENOM" id="CLU_1907601_0_0_1"/>
<protein>
    <submittedName>
        <fullName evidence="1">Uncharacterized protein</fullName>
    </submittedName>
</protein>
<reference evidence="1 2" key="1">
    <citation type="journal article" date="2012" name="PLoS Pathog.">
        <title>Diverse lifestyles and strategies of plant pathogenesis encoded in the genomes of eighteen Dothideomycetes fungi.</title>
        <authorList>
            <person name="Ohm R.A."/>
            <person name="Feau N."/>
            <person name="Henrissat B."/>
            <person name="Schoch C.L."/>
            <person name="Horwitz B.A."/>
            <person name="Barry K.W."/>
            <person name="Condon B.J."/>
            <person name="Copeland A.C."/>
            <person name="Dhillon B."/>
            <person name="Glaser F."/>
            <person name="Hesse C.N."/>
            <person name="Kosti I."/>
            <person name="LaButti K."/>
            <person name="Lindquist E.A."/>
            <person name="Lucas S."/>
            <person name="Salamov A.A."/>
            <person name="Bradshaw R.E."/>
            <person name="Ciuffetti L."/>
            <person name="Hamelin R.C."/>
            <person name="Kema G.H.J."/>
            <person name="Lawrence C."/>
            <person name="Scott J.A."/>
            <person name="Spatafora J.W."/>
            <person name="Turgeon B.G."/>
            <person name="de Wit P.J.G.M."/>
            <person name="Zhong S."/>
            <person name="Goodwin S.B."/>
            <person name="Grigoriev I.V."/>
        </authorList>
    </citation>
    <scope>NUCLEOTIDE SEQUENCE [LARGE SCALE GENOMIC DNA]</scope>
    <source>
        <strain evidence="1 2">CIRAD86</strain>
    </source>
</reference>
<name>M2ZPY0_PSEFD</name>
<dbReference type="Proteomes" id="UP000016932">
    <property type="component" value="Unassembled WGS sequence"/>
</dbReference>
<dbReference type="EMBL" id="KB446560">
    <property type="protein sequence ID" value="EME81134.1"/>
    <property type="molecule type" value="Genomic_DNA"/>
</dbReference>
<dbReference type="GeneID" id="19333565"/>